<comment type="similarity">
    <text evidence="1 5">Belongs to the carotenoid oxygenase family.</text>
</comment>
<comment type="cofactor">
    <cofactor evidence="5">
        <name>Fe(2+)</name>
        <dbReference type="ChEBI" id="CHEBI:29033"/>
    </cofactor>
    <text evidence="5">Binds 1 Fe(2+) ion per subunit.</text>
</comment>
<dbReference type="InterPro" id="IPR004294">
    <property type="entry name" value="Carotenoid_Oase"/>
</dbReference>
<sequence length="400" mass="41957">MTVTEHAVPIVPAAAPARLPHDEPLRVDGVVPAELDGAFVQASPHPARPGGDAVLSGVRFSGGTARRLRTSGEDAPPRPPAPAMLISQAGKGWRGAGRASVAPPVEDRVSGEWHTVATYPGYDHAVHVVLGPEGDVRAARPLALEGAPLMSAVALTERYVVVFDLPVVHDRAAALVGVRFPYRWRQDRPARIGLLPRRPGAEPLWFTIGACHVSRVVNAYDDGERVVVEAVRHDRAYAGGMTGTGQAHAAVHRWTLAPATGQAAERPLADGLSAATVDARRAGRRHQLLFGVTVGGRALAAHDLAANSAQVRELAPGWTADLPVFVARGLGEGNGWIMVVTRNAALGRAALLVLDALNLNGSPQAVIHLPSMPPGARATWAAAPRSAHTSILRDVSTPIG</sequence>
<keyword evidence="4 5" id="KW-0408">Iron</keyword>
<dbReference type="EC" id="1.13.11.-" evidence="5"/>
<dbReference type="Pfam" id="PF03055">
    <property type="entry name" value="RPE65"/>
    <property type="match status" value="1"/>
</dbReference>
<evidence type="ECO:0000313" key="6">
    <source>
        <dbReference type="EMBL" id="RCG28556.1"/>
    </source>
</evidence>
<dbReference type="GO" id="GO:0010436">
    <property type="term" value="F:carotenoid dioxygenase activity"/>
    <property type="evidence" value="ECO:0007669"/>
    <property type="project" value="TreeGrafter"/>
</dbReference>
<keyword evidence="3 5" id="KW-0560">Oxidoreductase</keyword>
<reference evidence="6 7" key="1">
    <citation type="submission" date="2018-06" db="EMBL/GenBank/DDBJ databases">
        <title>Sphaerisporangium craniellae sp. nov., isolated from a marine sponge in the South China Sea.</title>
        <authorList>
            <person name="Li L."/>
        </authorList>
    </citation>
    <scope>NUCLEOTIDE SEQUENCE [LARGE SCALE GENOMIC DNA]</scope>
    <source>
        <strain evidence="6 7">CCTCC AA 208026</strain>
    </source>
</reference>
<organism evidence="6 7">
    <name type="scientific">Sphaerisporangium album</name>
    <dbReference type="NCBI Taxonomy" id="509200"/>
    <lineage>
        <taxon>Bacteria</taxon>
        <taxon>Bacillati</taxon>
        <taxon>Actinomycetota</taxon>
        <taxon>Actinomycetes</taxon>
        <taxon>Streptosporangiales</taxon>
        <taxon>Streptosporangiaceae</taxon>
        <taxon>Sphaerisporangium</taxon>
    </lineage>
</organism>
<dbReference type="Proteomes" id="UP000253094">
    <property type="component" value="Unassembled WGS sequence"/>
</dbReference>
<keyword evidence="2 5" id="KW-0479">Metal-binding</keyword>
<accession>A0A367FDV6</accession>
<evidence type="ECO:0000313" key="7">
    <source>
        <dbReference type="Proteomes" id="UP000253094"/>
    </source>
</evidence>
<dbReference type="RefSeq" id="WP_114030883.1">
    <property type="nucleotide sequence ID" value="NZ_QOIL01000013.1"/>
</dbReference>
<evidence type="ECO:0000256" key="4">
    <source>
        <dbReference type="ARBA" id="ARBA00023004"/>
    </source>
</evidence>
<gene>
    <name evidence="6" type="ORF">DQ384_22645</name>
</gene>
<protein>
    <recommendedName>
        <fullName evidence="5">Dioxygenase</fullName>
        <ecNumber evidence="5">1.13.11.-</ecNumber>
    </recommendedName>
</protein>
<dbReference type="PANTHER" id="PTHR10543:SF89">
    <property type="entry name" value="CAROTENOID 9,10(9',10')-CLEAVAGE DIOXYGENASE 1"/>
    <property type="match status" value="1"/>
</dbReference>
<dbReference type="AlphaFoldDB" id="A0A367FDV6"/>
<dbReference type="GO" id="GO:0016121">
    <property type="term" value="P:carotene catabolic process"/>
    <property type="evidence" value="ECO:0007669"/>
    <property type="project" value="TreeGrafter"/>
</dbReference>
<dbReference type="PANTHER" id="PTHR10543">
    <property type="entry name" value="BETA-CAROTENE DIOXYGENASE"/>
    <property type="match status" value="1"/>
</dbReference>
<dbReference type="GO" id="GO:0046872">
    <property type="term" value="F:metal ion binding"/>
    <property type="evidence" value="ECO:0007669"/>
    <property type="project" value="UniProtKB-KW"/>
</dbReference>
<dbReference type="OrthoDB" id="6636843at2"/>
<evidence type="ECO:0000256" key="3">
    <source>
        <dbReference type="ARBA" id="ARBA00023002"/>
    </source>
</evidence>
<evidence type="ECO:0000256" key="5">
    <source>
        <dbReference type="RuleBase" id="RU364048"/>
    </source>
</evidence>
<dbReference type="EMBL" id="QOIL01000013">
    <property type="protein sequence ID" value="RCG28556.1"/>
    <property type="molecule type" value="Genomic_DNA"/>
</dbReference>
<proteinExistence type="inferred from homology"/>
<evidence type="ECO:0000256" key="2">
    <source>
        <dbReference type="ARBA" id="ARBA00022723"/>
    </source>
</evidence>
<name>A0A367FDV6_9ACTN</name>
<comment type="caution">
    <text evidence="6">The sequence shown here is derived from an EMBL/GenBank/DDBJ whole genome shotgun (WGS) entry which is preliminary data.</text>
</comment>
<keyword evidence="5" id="KW-0223">Dioxygenase</keyword>
<keyword evidence="7" id="KW-1185">Reference proteome</keyword>
<evidence type="ECO:0000256" key="1">
    <source>
        <dbReference type="ARBA" id="ARBA00006787"/>
    </source>
</evidence>